<dbReference type="Pfam" id="PF02926">
    <property type="entry name" value="THUMP"/>
    <property type="match status" value="1"/>
</dbReference>
<evidence type="ECO:0000313" key="6">
    <source>
        <dbReference type="Proteomes" id="UP000562464"/>
    </source>
</evidence>
<protein>
    <submittedName>
        <fullName evidence="5">Putative N6-adenine-specific DNA methylase</fullName>
        <ecNumber evidence="5">2.1.1.-</ecNumber>
    </submittedName>
</protein>
<evidence type="ECO:0000256" key="3">
    <source>
        <dbReference type="PROSITE-ProRule" id="PRU00529"/>
    </source>
</evidence>
<dbReference type="InterPro" id="IPR002052">
    <property type="entry name" value="DNA_methylase_N6_adenine_CS"/>
</dbReference>
<dbReference type="Pfam" id="PF01170">
    <property type="entry name" value="UPF0020"/>
    <property type="match status" value="1"/>
</dbReference>
<dbReference type="SMART" id="SM00981">
    <property type="entry name" value="THUMP"/>
    <property type="match status" value="1"/>
</dbReference>
<dbReference type="PANTHER" id="PTHR47313">
    <property type="entry name" value="RIBOSOMAL RNA LARGE SUBUNIT METHYLTRANSFERASE K/L"/>
    <property type="match status" value="1"/>
</dbReference>
<dbReference type="SUPFAM" id="SSF53335">
    <property type="entry name" value="S-adenosyl-L-methionine-dependent methyltransferases"/>
    <property type="match status" value="1"/>
</dbReference>
<dbReference type="InterPro" id="IPR029063">
    <property type="entry name" value="SAM-dependent_MTases_sf"/>
</dbReference>
<name>A0A841C1J6_9LACT</name>
<dbReference type="Gene3D" id="3.30.2130.30">
    <property type="match status" value="1"/>
</dbReference>
<dbReference type="Gene3D" id="3.40.50.150">
    <property type="entry name" value="Vaccinia Virus protein VP39"/>
    <property type="match status" value="1"/>
</dbReference>
<keyword evidence="6" id="KW-1185">Reference proteome</keyword>
<dbReference type="GO" id="GO:0003723">
    <property type="term" value="F:RNA binding"/>
    <property type="evidence" value="ECO:0007669"/>
    <property type="project" value="UniProtKB-UniRule"/>
</dbReference>
<evidence type="ECO:0000256" key="2">
    <source>
        <dbReference type="ARBA" id="ARBA00022679"/>
    </source>
</evidence>
<accession>A0A841C1J6</accession>
<dbReference type="PROSITE" id="PS00092">
    <property type="entry name" value="N6_MTASE"/>
    <property type="match status" value="1"/>
</dbReference>
<dbReference type="Pfam" id="PF22020">
    <property type="entry name" value="RlmL_1st"/>
    <property type="match status" value="1"/>
</dbReference>
<comment type="caution">
    <text evidence="5">The sequence shown here is derived from an EMBL/GenBank/DDBJ whole genome shotgun (WGS) entry which is preliminary data.</text>
</comment>
<keyword evidence="1 5" id="KW-0489">Methyltransferase</keyword>
<dbReference type="CDD" id="cd11715">
    <property type="entry name" value="THUMP_AdoMetMT"/>
    <property type="match status" value="1"/>
</dbReference>
<dbReference type="AlphaFoldDB" id="A0A841C1J6"/>
<dbReference type="EC" id="2.1.1.-" evidence="5"/>
<dbReference type="InterPro" id="IPR054170">
    <property type="entry name" value="RlmL_1st"/>
</dbReference>
<organism evidence="5 6">
    <name type="scientific">Lactovum miscens</name>
    <dbReference type="NCBI Taxonomy" id="190387"/>
    <lineage>
        <taxon>Bacteria</taxon>
        <taxon>Bacillati</taxon>
        <taxon>Bacillota</taxon>
        <taxon>Bacilli</taxon>
        <taxon>Lactobacillales</taxon>
        <taxon>Streptococcaceae</taxon>
        <taxon>Lactovum</taxon>
    </lineage>
</organism>
<evidence type="ECO:0000259" key="4">
    <source>
        <dbReference type="PROSITE" id="PS51165"/>
    </source>
</evidence>
<sequence length="387" mass="44144">MRRNFKIQATASAGLESLVARELRNLGYAESVKIDDRSRVFFEGEPADIAKANLWLRTADRVKIVVGEFTSKTFDELFNSVFNLDWPEFLPLGSSFPVAKAKSVKSQLHNEPTIQAITKKAIVKRLQQHYHRPESLPLMENGPEYSIEVLINKDEVTILLDTTGESLFKRGYRTEHGGAPIKENLAAAIILLTTWPANPLRPFVDPTCGSGTFCIEAAMIAKNIAPGLNRTFSFEKWPWFMENANFEALKKEAKLNEKSDLKLDIQGYDIDGRMVEIARRNTVAAGLKNVIQYKQMRLQDFKSDLLDGVIISNPPYGERLGDEELVHKLYRDMGETFRPLDTWSKYIITADEAFETYFENRATKKRKLYNGALKSNVYQFFGKRLKK</sequence>
<dbReference type="InterPro" id="IPR000241">
    <property type="entry name" value="RlmKL-like_Mtase"/>
</dbReference>
<dbReference type="EMBL" id="JACHHV010000007">
    <property type="protein sequence ID" value="MBB5887786.1"/>
    <property type="molecule type" value="Genomic_DNA"/>
</dbReference>
<dbReference type="Proteomes" id="UP000562464">
    <property type="component" value="Unassembled WGS sequence"/>
</dbReference>
<dbReference type="RefSeq" id="WP_183539261.1">
    <property type="nucleotide sequence ID" value="NZ_JACHHV010000007.1"/>
</dbReference>
<reference evidence="5 6" key="1">
    <citation type="submission" date="2020-08" db="EMBL/GenBank/DDBJ databases">
        <title>Genomic Encyclopedia of Type Strains, Phase IV (KMG-IV): sequencing the most valuable type-strain genomes for metagenomic binning, comparative biology and taxonomic classification.</title>
        <authorList>
            <person name="Goeker M."/>
        </authorList>
    </citation>
    <scope>NUCLEOTIDE SEQUENCE [LARGE SCALE GENOMIC DNA]</scope>
    <source>
        <strain evidence="5 6">DSM 14925</strain>
    </source>
</reference>
<dbReference type="GO" id="GO:0008990">
    <property type="term" value="F:rRNA (guanine-N2-)-methyltransferase activity"/>
    <property type="evidence" value="ECO:0007669"/>
    <property type="project" value="TreeGrafter"/>
</dbReference>
<proteinExistence type="predicted"/>
<feature type="domain" description="THUMP" evidence="4">
    <location>
        <begin position="48"/>
        <end position="162"/>
    </location>
</feature>
<keyword evidence="2 5" id="KW-0808">Transferase</keyword>
<keyword evidence="3" id="KW-0694">RNA-binding</keyword>
<dbReference type="InterPro" id="IPR004114">
    <property type="entry name" value="THUMP_dom"/>
</dbReference>
<dbReference type="PROSITE" id="PS51165">
    <property type="entry name" value="THUMP"/>
    <property type="match status" value="1"/>
</dbReference>
<evidence type="ECO:0000313" key="5">
    <source>
        <dbReference type="EMBL" id="MBB5887786.1"/>
    </source>
</evidence>
<gene>
    <name evidence="5" type="ORF">HNQ37_000660</name>
</gene>
<evidence type="ECO:0000256" key="1">
    <source>
        <dbReference type="ARBA" id="ARBA00022603"/>
    </source>
</evidence>
<dbReference type="GO" id="GO:0070043">
    <property type="term" value="F:rRNA (guanine-N7-)-methyltransferase activity"/>
    <property type="evidence" value="ECO:0007669"/>
    <property type="project" value="TreeGrafter"/>
</dbReference>
<dbReference type="PANTHER" id="PTHR47313:SF1">
    <property type="entry name" value="RIBOSOMAL RNA LARGE SUBUNIT METHYLTRANSFERASE K_L"/>
    <property type="match status" value="1"/>
</dbReference>